<dbReference type="OrthoDB" id="6133115at2759"/>
<name>T1KFL0_TETUR</name>
<dbReference type="PANTHER" id="PTHR11106">
    <property type="entry name" value="GANGLIOSIDE INDUCED DIFFERENTIATION ASSOCIATED PROTEIN 2-RELATED"/>
    <property type="match status" value="1"/>
</dbReference>
<proteinExistence type="predicted"/>
<dbReference type="GO" id="GO:0006974">
    <property type="term" value="P:DNA damage response"/>
    <property type="evidence" value="ECO:0007669"/>
    <property type="project" value="TreeGrafter"/>
</dbReference>
<dbReference type="PROSITE" id="PS51154">
    <property type="entry name" value="MACRO"/>
    <property type="match status" value="1"/>
</dbReference>
<dbReference type="InterPro" id="IPR043472">
    <property type="entry name" value="Macro_dom-like"/>
</dbReference>
<gene>
    <name evidence="2" type="primary">107363435</name>
</gene>
<dbReference type="GO" id="GO:0140293">
    <property type="term" value="F:ADP-ribosylglutamate hydrolase activity"/>
    <property type="evidence" value="ECO:0007669"/>
    <property type="project" value="TreeGrafter"/>
</dbReference>
<dbReference type="Pfam" id="PF01661">
    <property type="entry name" value="Macro"/>
    <property type="match status" value="1"/>
</dbReference>
<dbReference type="SMART" id="SM00506">
    <property type="entry name" value="A1pp"/>
    <property type="match status" value="1"/>
</dbReference>
<organism evidence="2 3">
    <name type="scientific">Tetranychus urticae</name>
    <name type="common">Two-spotted spider mite</name>
    <dbReference type="NCBI Taxonomy" id="32264"/>
    <lineage>
        <taxon>Eukaryota</taxon>
        <taxon>Metazoa</taxon>
        <taxon>Ecdysozoa</taxon>
        <taxon>Arthropoda</taxon>
        <taxon>Chelicerata</taxon>
        <taxon>Arachnida</taxon>
        <taxon>Acari</taxon>
        <taxon>Acariformes</taxon>
        <taxon>Trombidiformes</taxon>
        <taxon>Prostigmata</taxon>
        <taxon>Eleutherengona</taxon>
        <taxon>Raphignathae</taxon>
        <taxon>Tetranychoidea</taxon>
        <taxon>Tetranychidae</taxon>
        <taxon>Tetranychus</taxon>
    </lineage>
</organism>
<dbReference type="Gene3D" id="3.40.220.10">
    <property type="entry name" value="Leucine Aminopeptidase, subunit E, domain 1"/>
    <property type="match status" value="1"/>
</dbReference>
<dbReference type="KEGG" id="tut:107363435"/>
<dbReference type="eggNOG" id="KOG2633">
    <property type="taxonomic scope" value="Eukaryota"/>
</dbReference>
<dbReference type="InterPro" id="IPR002589">
    <property type="entry name" value="Macro_dom"/>
</dbReference>
<dbReference type="CDD" id="cd02908">
    <property type="entry name" value="Macro_OAADPr_deacetylase"/>
    <property type="match status" value="1"/>
</dbReference>
<keyword evidence="3" id="KW-1185">Reference proteome</keyword>
<dbReference type="GO" id="GO:0005654">
    <property type="term" value="C:nucleoplasm"/>
    <property type="evidence" value="ECO:0007669"/>
    <property type="project" value="TreeGrafter"/>
</dbReference>
<dbReference type="GO" id="GO:0140291">
    <property type="term" value="P:peptidyl-glutamate ADP-deribosylation"/>
    <property type="evidence" value="ECO:0007669"/>
    <property type="project" value="TreeGrafter"/>
</dbReference>
<reference evidence="3" key="1">
    <citation type="submission" date="2011-08" db="EMBL/GenBank/DDBJ databases">
        <authorList>
            <person name="Rombauts S."/>
        </authorList>
    </citation>
    <scope>NUCLEOTIDE SEQUENCE</scope>
    <source>
        <strain evidence="3">London</strain>
    </source>
</reference>
<dbReference type="SUPFAM" id="SSF52949">
    <property type="entry name" value="Macro domain-like"/>
    <property type="match status" value="1"/>
</dbReference>
<accession>T1KFL0</accession>
<sequence length="281" mass="31312">MPVAIYNNPNSSSINRNALRSFFSDSVNSDMELNEGQRKHLEDEVAQEKDRYLRMDVQSKRKFYSCGNKYVDLSSITSWTLYALANHIAGESNGPWQYNETINNKVSLFIGDITNLEIDCIVNAANKKLAGGGGVDGAIHKAAGMESLKKACKLLGGCETGDAKITGGYKLPARYIIHTVGPVGEKPDLLKSCYTKCLDLMKSHNLKSIAFPCISTGVYRYPNEHAAQVACSSVREWLDREPEYVKTIDRVIFCLFMEVDIKAYKNTMATYFPTCDKISNN</sequence>
<feature type="domain" description="Macro" evidence="1">
    <location>
        <begin position="93"/>
        <end position="272"/>
    </location>
</feature>
<dbReference type="HOGENOM" id="CLU_046550_3_0_1"/>
<evidence type="ECO:0000313" key="2">
    <source>
        <dbReference type="EnsemblMetazoa" id="tetur10g03510.1"/>
    </source>
</evidence>
<dbReference type="PANTHER" id="PTHR11106:SF27">
    <property type="entry name" value="MACRO DOMAIN-CONTAINING PROTEIN"/>
    <property type="match status" value="1"/>
</dbReference>
<reference evidence="2" key="2">
    <citation type="submission" date="2015-06" db="UniProtKB">
        <authorList>
            <consortium name="EnsemblMetazoa"/>
        </authorList>
    </citation>
    <scope>IDENTIFICATION</scope>
</reference>
<dbReference type="GO" id="GO:0042278">
    <property type="term" value="P:purine nucleoside metabolic process"/>
    <property type="evidence" value="ECO:0007669"/>
    <property type="project" value="TreeGrafter"/>
</dbReference>
<dbReference type="EnsemblMetazoa" id="tetur10g03510.1">
    <property type="protein sequence ID" value="tetur10g03510.1"/>
    <property type="gene ID" value="tetur10g03510"/>
</dbReference>
<protein>
    <recommendedName>
        <fullName evidence="1">Macro domain-containing protein</fullName>
    </recommendedName>
</protein>
<dbReference type="STRING" id="32264.T1KFL0"/>
<dbReference type="AlphaFoldDB" id="T1KFL0"/>
<evidence type="ECO:0000259" key="1">
    <source>
        <dbReference type="PROSITE" id="PS51154"/>
    </source>
</evidence>
<dbReference type="OMA" id="PYYNETA"/>
<evidence type="ECO:0000313" key="3">
    <source>
        <dbReference type="Proteomes" id="UP000015104"/>
    </source>
</evidence>
<dbReference type="EMBL" id="CAEY01000037">
    <property type="status" value="NOT_ANNOTATED_CDS"/>
    <property type="molecule type" value="Genomic_DNA"/>
</dbReference>
<dbReference type="Proteomes" id="UP000015104">
    <property type="component" value="Unassembled WGS sequence"/>
</dbReference>